<dbReference type="KEGG" id="gacu:117559928"/>
<evidence type="ECO:0000259" key="1">
    <source>
        <dbReference type="Pfam" id="PF08156"/>
    </source>
</evidence>
<dbReference type="Pfam" id="PF08156">
    <property type="entry name" value="NOP5NT"/>
    <property type="match status" value="1"/>
</dbReference>
<dbReference type="Proteomes" id="UP000515161">
    <property type="component" value="Unplaced"/>
</dbReference>
<reference evidence="3" key="1">
    <citation type="submission" date="2025-08" db="UniProtKB">
        <authorList>
            <consortium name="RefSeq"/>
        </authorList>
    </citation>
    <scope>IDENTIFICATION</scope>
</reference>
<dbReference type="GO" id="GO:0032040">
    <property type="term" value="C:small-subunit processome"/>
    <property type="evidence" value="ECO:0007669"/>
    <property type="project" value="InterPro"/>
</dbReference>
<name>A0A6P8W2L1_GYMAC</name>
<sequence length="168" mass="18438">MLLPQVEASVLSIAKFNSMVSLAAFFPFKSAQGALENMNAISEGVVHGDLKLFLETNLPLWEEESRVGGFRFQGRSIFTRRVYCVHPDWRGGGRGLHFHSLVKGHTGLAASKAQLGLGHSYSRSKVQHQQSGQHDHPVHCSVGPAGQGHQHFLHACPNVSVQNLWNGH</sequence>
<dbReference type="GeneID" id="117559928"/>
<evidence type="ECO:0000313" key="2">
    <source>
        <dbReference type="Proteomes" id="UP000515161"/>
    </source>
</evidence>
<dbReference type="InParanoid" id="A0A6P8W2L1"/>
<accession>A0A6P8W2L1</accession>
<dbReference type="GO" id="GO:0031428">
    <property type="term" value="C:box C/D methylation guide snoRNP complex"/>
    <property type="evidence" value="ECO:0007669"/>
    <property type="project" value="InterPro"/>
</dbReference>
<organism evidence="2 3">
    <name type="scientific">Gymnodraco acuticeps</name>
    <name type="common">Antarctic dragonfish</name>
    <dbReference type="NCBI Taxonomy" id="8218"/>
    <lineage>
        <taxon>Eukaryota</taxon>
        <taxon>Metazoa</taxon>
        <taxon>Chordata</taxon>
        <taxon>Craniata</taxon>
        <taxon>Vertebrata</taxon>
        <taxon>Euteleostomi</taxon>
        <taxon>Actinopterygii</taxon>
        <taxon>Neopterygii</taxon>
        <taxon>Teleostei</taxon>
        <taxon>Neoteleostei</taxon>
        <taxon>Acanthomorphata</taxon>
        <taxon>Eupercaria</taxon>
        <taxon>Perciformes</taxon>
        <taxon>Notothenioidei</taxon>
        <taxon>Bathydraconidae</taxon>
        <taxon>Gymnodraco</taxon>
    </lineage>
</organism>
<keyword evidence="2" id="KW-1185">Reference proteome</keyword>
<dbReference type="OrthoDB" id="6780543at2759"/>
<proteinExistence type="predicted"/>
<dbReference type="PANTHER" id="PTHR10894:SF0">
    <property type="entry name" value="NUCLEOLAR PROTEIN 56"/>
    <property type="match status" value="1"/>
</dbReference>
<dbReference type="GO" id="GO:0030515">
    <property type="term" value="F:snoRNA binding"/>
    <property type="evidence" value="ECO:0007669"/>
    <property type="project" value="InterPro"/>
</dbReference>
<dbReference type="InterPro" id="IPR012974">
    <property type="entry name" value="NOP58/56_N"/>
</dbReference>
<feature type="domain" description="Nucleolar protein 58/56 N-terminal" evidence="1">
    <location>
        <begin position="2"/>
        <end position="44"/>
    </location>
</feature>
<protein>
    <submittedName>
        <fullName evidence="3">Nucleolar protein 56-like isoform X1</fullName>
    </submittedName>
</protein>
<dbReference type="InterPro" id="IPR045056">
    <property type="entry name" value="Nop56/Nop58"/>
</dbReference>
<dbReference type="PANTHER" id="PTHR10894">
    <property type="entry name" value="NUCLEOLAR PROTEIN 5 NUCLEOLAR PROTEIN NOP5 NOP58"/>
    <property type="match status" value="1"/>
</dbReference>
<evidence type="ECO:0000313" key="3">
    <source>
        <dbReference type="RefSeq" id="XP_034092543.1"/>
    </source>
</evidence>
<gene>
    <name evidence="3" type="primary">LOC117559928</name>
</gene>
<dbReference type="AlphaFoldDB" id="A0A6P8W2L1"/>
<dbReference type="RefSeq" id="XP_034092543.1">
    <property type="nucleotide sequence ID" value="XM_034236652.1"/>
</dbReference>